<dbReference type="EMBL" id="PFEL01000067">
    <property type="protein sequence ID" value="PJE69051.1"/>
    <property type="molecule type" value="Genomic_DNA"/>
</dbReference>
<comment type="caution">
    <text evidence="2">The sequence shown here is derived from an EMBL/GenBank/DDBJ whole genome shotgun (WGS) entry which is preliminary data.</text>
</comment>
<name>A0A2M8L5D8_9BACT</name>
<organism evidence="2 3">
    <name type="scientific">Candidatus Shapirobacteria bacterium CG10_big_fil_rev_8_21_14_0_10_38_14</name>
    <dbReference type="NCBI Taxonomy" id="1974483"/>
    <lineage>
        <taxon>Bacteria</taxon>
        <taxon>Candidatus Shapironibacteriota</taxon>
    </lineage>
</organism>
<feature type="non-terminal residue" evidence="2">
    <location>
        <position position="1"/>
    </location>
</feature>
<dbReference type="InterPro" id="IPR013785">
    <property type="entry name" value="Aldolase_TIM"/>
</dbReference>
<dbReference type="Gene3D" id="3.20.20.70">
    <property type="entry name" value="Aldolase class I"/>
    <property type="match status" value="1"/>
</dbReference>
<dbReference type="Pfam" id="PF00121">
    <property type="entry name" value="TIM"/>
    <property type="match status" value="1"/>
</dbReference>
<keyword evidence="1 2" id="KW-0413">Isomerase</keyword>
<proteinExistence type="predicted"/>
<dbReference type="Proteomes" id="UP000229500">
    <property type="component" value="Unassembled WGS sequence"/>
</dbReference>
<reference evidence="3" key="1">
    <citation type="submission" date="2017-09" db="EMBL/GenBank/DDBJ databases">
        <title>Depth-based differentiation of microbial function through sediment-hosted aquifers and enrichment of novel symbionts in the deep terrestrial subsurface.</title>
        <authorList>
            <person name="Probst A.J."/>
            <person name="Ladd B."/>
            <person name="Jarett J.K."/>
            <person name="Geller-Mcgrath D.E."/>
            <person name="Sieber C.M.K."/>
            <person name="Emerson J.B."/>
            <person name="Anantharaman K."/>
            <person name="Thomas B.C."/>
            <person name="Malmstrom R."/>
            <person name="Stieglmeier M."/>
            <person name="Klingl A."/>
            <person name="Woyke T."/>
            <person name="Ryan C.M."/>
            <person name="Banfield J.F."/>
        </authorList>
    </citation>
    <scope>NUCLEOTIDE SEQUENCE [LARGE SCALE GENOMIC DNA]</scope>
</reference>
<evidence type="ECO:0000256" key="1">
    <source>
        <dbReference type="ARBA" id="ARBA00023235"/>
    </source>
</evidence>
<dbReference type="AlphaFoldDB" id="A0A2M8L5D8"/>
<gene>
    <name evidence="2" type="ORF">COU96_01835</name>
</gene>
<sequence>LYGGSVNSENARDYVKKAGFQGLLVGGASLNTQEFVQIVKNVSKA</sequence>
<evidence type="ECO:0000313" key="2">
    <source>
        <dbReference type="EMBL" id="PJE69051.1"/>
    </source>
</evidence>
<accession>A0A2M8L5D8</accession>
<dbReference type="InterPro" id="IPR035990">
    <property type="entry name" value="TIM_sf"/>
</dbReference>
<protein>
    <submittedName>
        <fullName evidence="2">Triose-phosphate isomerase</fullName>
    </submittedName>
</protein>
<dbReference type="PROSITE" id="PS51440">
    <property type="entry name" value="TIM_2"/>
    <property type="match status" value="1"/>
</dbReference>
<dbReference type="InterPro" id="IPR000652">
    <property type="entry name" value="Triosephosphate_isomerase"/>
</dbReference>
<dbReference type="GO" id="GO:0004807">
    <property type="term" value="F:triose-phosphate isomerase activity"/>
    <property type="evidence" value="ECO:0007669"/>
    <property type="project" value="InterPro"/>
</dbReference>
<evidence type="ECO:0000313" key="3">
    <source>
        <dbReference type="Proteomes" id="UP000229500"/>
    </source>
</evidence>
<dbReference type="SUPFAM" id="SSF51351">
    <property type="entry name" value="Triosephosphate isomerase (TIM)"/>
    <property type="match status" value="1"/>
</dbReference>